<reference evidence="2 3" key="1">
    <citation type="submission" date="2019-02" db="EMBL/GenBank/DDBJ databases">
        <title>Haloarcula mannanilyticum sp. nov., a mannan degrading haloarchaeon isolated from commercial salt.</title>
        <authorList>
            <person name="Enomoto S."/>
            <person name="Shimane Y."/>
            <person name="Kamekura M."/>
            <person name="Ito T."/>
            <person name="Moriya O."/>
            <person name="Ihara K."/>
            <person name="Takahashi-Ando N."/>
            <person name="Fukushima Y."/>
            <person name="Yoshida Y."/>
            <person name="Usama R."/>
            <person name="Takai K."/>
            <person name="Minegishi H."/>
        </authorList>
    </citation>
    <scope>NUCLEOTIDE SEQUENCE [LARGE SCALE GENOMIC DNA]</scope>
    <source>
        <strain evidence="2 3">MD130-1</strain>
    </source>
</reference>
<gene>
    <name evidence="2" type="primary">iolE_1</name>
    <name evidence="2" type="ORF">Harman_39720</name>
</gene>
<sequence length="267" mass="29242">MGTGYATIMYDSEAVVSEGIGDFAACRYDGVEIGLGKAEAVGEAKLSELLEEYDLDLYCVMAGWLNTEEDLQAAVDGAALAGSLGADFLGILPPPRGVVDDETFADWLDRIGAAAAEAGVTPIVHHHFGAHVEQPEEIRRWLDEGPDNLELLFDTAHYYAYGDITEGIERFADDIAYVHLKDIDPPAEFQTHVENLTAGKKDYDSIVNYIWAFTDLGKGVIDFGEVSATLDAVGYEGHQTIEIENQKDHPLVHAKENIDHLRSVTER</sequence>
<dbReference type="RefSeq" id="WP_137685422.1">
    <property type="nucleotide sequence ID" value="NZ_BIXZ01000014.1"/>
</dbReference>
<keyword evidence="3" id="KW-1185">Reference proteome</keyword>
<accession>A0A4C2EQN3</accession>
<dbReference type="AlphaFoldDB" id="A0A4C2EQN3"/>
<dbReference type="PANTHER" id="PTHR12110">
    <property type="entry name" value="HYDROXYPYRUVATE ISOMERASE"/>
    <property type="match status" value="1"/>
</dbReference>
<dbReference type="SUPFAM" id="SSF51658">
    <property type="entry name" value="Xylose isomerase-like"/>
    <property type="match status" value="1"/>
</dbReference>
<evidence type="ECO:0000313" key="3">
    <source>
        <dbReference type="Proteomes" id="UP000304382"/>
    </source>
</evidence>
<feature type="domain" description="Xylose isomerase-like TIM barrel" evidence="1">
    <location>
        <begin position="28"/>
        <end position="263"/>
    </location>
</feature>
<dbReference type="PANTHER" id="PTHR12110:SF41">
    <property type="entry name" value="INOSOSE DEHYDRATASE"/>
    <property type="match status" value="1"/>
</dbReference>
<evidence type="ECO:0000259" key="1">
    <source>
        <dbReference type="Pfam" id="PF01261"/>
    </source>
</evidence>
<dbReference type="EMBL" id="BIXZ01000014">
    <property type="protein sequence ID" value="GCF16037.1"/>
    <property type="molecule type" value="Genomic_DNA"/>
</dbReference>
<name>A0A4C2EQN3_9EURY</name>
<dbReference type="Proteomes" id="UP000304382">
    <property type="component" value="Unassembled WGS sequence"/>
</dbReference>
<dbReference type="InterPro" id="IPR050312">
    <property type="entry name" value="IolE/XylAMocC-like"/>
</dbReference>
<proteinExistence type="predicted"/>
<evidence type="ECO:0000313" key="2">
    <source>
        <dbReference type="EMBL" id="GCF16037.1"/>
    </source>
</evidence>
<comment type="caution">
    <text evidence="2">The sequence shown here is derived from an EMBL/GenBank/DDBJ whole genome shotgun (WGS) entry which is preliminary data.</text>
</comment>
<dbReference type="Pfam" id="PF01261">
    <property type="entry name" value="AP_endonuc_2"/>
    <property type="match status" value="1"/>
</dbReference>
<organism evidence="2 3">
    <name type="scientific">Haloarcula mannanilytica</name>
    <dbReference type="NCBI Taxonomy" id="2509225"/>
    <lineage>
        <taxon>Archaea</taxon>
        <taxon>Methanobacteriati</taxon>
        <taxon>Methanobacteriota</taxon>
        <taxon>Stenosarchaea group</taxon>
        <taxon>Halobacteria</taxon>
        <taxon>Halobacteriales</taxon>
        <taxon>Haloarculaceae</taxon>
        <taxon>Haloarcula</taxon>
    </lineage>
</organism>
<dbReference type="Gene3D" id="3.20.20.150">
    <property type="entry name" value="Divalent-metal-dependent TIM barrel enzymes"/>
    <property type="match status" value="1"/>
</dbReference>
<dbReference type="InterPro" id="IPR013022">
    <property type="entry name" value="Xyl_isomerase-like_TIM-brl"/>
</dbReference>
<dbReference type="InterPro" id="IPR036237">
    <property type="entry name" value="Xyl_isomerase-like_sf"/>
</dbReference>
<dbReference type="OrthoDB" id="181765at2157"/>
<protein>
    <submittedName>
        <fullName evidence="2">Myo-inosose-2 dehydratase</fullName>
    </submittedName>
</protein>